<evidence type="ECO:0000313" key="9">
    <source>
        <dbReference type="EMBL" id="JAC84611.1"/>
    </source>
</evidence>
<dbReference type="EMBL" id="GBEZ01000261">
    <property type="protein sequence ID" value="JAC84611.1"/>
    <property type="molecule type" value="Transcribed_RNA"/>
</dbReference>
<keyword evidence="6" id="KW-0175">Coiled coil</keyword>
<dbReference type="Gene3D" id="3.40.850.10">
    <property type="entry name" value="Kinesin motor domain"/>
    <property type="match status" value="1"/>
</dbReference>
<feature type="coiled-coil region" evidence="6">
    <location>
        <begin position="572"/>
        <end position="599"/>
    </location>
</feature>
<gene>
    <name evidence="9" type="ORF">TSPGSL018_561</name>
</gene>
<dbReference type="PANTHER" id="PTHR47969">
    <property type="entry name" value="CHROMOSOME-ASSOCIATED KINESIN KIF4A-RELATED"/>
    <property type="match status" value="1"/>
</dbReference>
<feature type="binding site" evidence="4">
    <location>
        <begin position="137"/>
        <end position="144"/>
    </location>
    <ligand>
        <name>ATP</name>
        <dbReference type="ChEBI" id="CHEBI:30616"/>
    </ligand>
</feature>
<evidence type="ECO:0000259" key="8">
    <source>
        <dbReference type="PROSITE" id="PS50067"/>
    </source>
</evidence>
<dbReference type="GO" id="GO:0007052">
    <property type="term" value="P:mitotic spindle organization"/>
    <property type="evidence" value="ECO:0007669"/>
    <property type="project" value="TreeGrafter"/>
</dbReference>
<dbReference type="InterPro" id="IPR027640">
    <property type="entry name" value="Kinesin-like_fam"/>
</dbReference>
<dbReference type="InterPro" id="IPR019821">
    <property type="entry name" value="Kinesin_motor_CS"/>
</dbReference>
<sequence length="771" mass="84201">MTKHKATVCDKMDRSQVHVVVRARSLQPHEHGHKQARLQVDKEKACVSVQGTGMPTTYPLACVLICRLTKHNFPLYAEHIQHLRYLGQGKDHLSRTFFFDAVLPAEATQVDVFNAARVPEMVTGCLNGFHATLFAYGQTGSGKTFCIEGFKYKQVAKVSRSDGWRLEPQAVFNETDPENLGIVPRAVNLLFRSIARQQDRRRVRVGVSYVQIYREQVYDLLNPALAREGVRASNPSEQVAGPGLRMRWSHNQQFYLENMYKCECSTAAEVLELYQKGVHNKVMASHRLNAQSSRSHCLFILHIDSAPVEAPEELTSSKVTLVDLAGSERGASANPKHGALQKEAISINKSLFALRKVIMSLAEGMSLPHVPFRDSKLTCLLKHSLGGTSLTTMLACITPSDEFTEDTLSTLEYSSRAKAITNTLVVNEDPKNRLIRELRQQVAFLQDQLATVEMPIPATPGGIAWDAAEETHAAPAPPHGEHDGYGKGRSSGQAQQTDHAETTESEEALNHAASSCRLAERLLDHGEFQSSPCRPSERIGLASGVDHGEQQAEVIPQVEAMGRYLVQSTVMLKRLSTAYSSLRREYAELSERSRGAKQLNDTLMAENTDLRGKVSMYEDVVAGPLSSASGGSPIHTAGSAVLVELAELRRENELLRAWSQQGAAAAQHGNAAAAHCGHGGAAPRRCASTRAARGPGGAAGAPMANGTMSLRQLEAMLEACGGGRDRARWTARARRRSGRWRSPRLHEGGVGRRRPRGLATPSRHPAAPACG</sequence>
<feature type="region of interest" description="Disordered" evidence="7">
    <location>
        <begin position="473"/>
        <end position="511"/>
    </location>
</feature>
<evidence type="ECO:0000256" key="6">
    <source>
        <dbReference type="SAM" id="Coils"/>
    </source>
</evidence>
<accession>A0A061SPL9</accession>
<dbReference type="PANTHER" id="PTHR47969:SF29">
    <property type="entry name" value="KINESIN-LIKE PROTEIN"/>
    <property type="match status" value="1"/>
</dbReference>
<dbReference type="InterPro" id="IPR001752">
    <property type="entry name" value="Kinesin_motor_dom"/>
</dbReference>
<dbReference type="GO" id="GO:0051231">
    <property type="term" value="P:spindle elongation"/>
    <property type="evidence" value="ECO:0007669"/>
    <property type="project" value="TreeGrafter"/>
</dbReference>
<evidence type="ECO:0000256" key="2">
    <source>
        <dbReference type="ARBA" id="ARBA00022840"/>
    </source>
</evidence>
<keyword evidence="3 4" id="KW-0505">Motor protein</keyword>
<evidence type="ECO:0000256" key="5">
    <source>
        <dbReference type="RuleBase" id="RU000394"/>
    </source>
</evidence>
<protein>
    <recommendedName>
        <fullName evidence="5">Kinesin-like protein</fullName>
    </recommendedName>
</protein>
<proteinExistence type="inferred from homology"/>
<dbReference type="SMART" id="SM00129">
    <property type="entry name" value="KISc"/>
    <property type="match status" value="1"/>
</dbReference>
<feature type="compositionally biased region" description="Basic residues" evidence="7">
    <location>
        <begin position="734"/>
        <end position="743"/>
    </location>
</feature>
<evidence type="ECO:0000256" key="7">
    <source>
        <dbReference type="SAM" id="MobiDB-lite"/>
    </source>
</evidence>
<dbReference type="InterPro" id="IPR027417">
    <property type="entry name" value="P-loop_NTPase"/>
</dbReference>
<dbReference type="GO" id="GO:0007018">
    <property type="term" value="P:microtubule-based movement"/>
    <property type="evidence" value="ECO:0007669"/>
    <property type="project" value="InterPro"/>
</dbReference>
<dbReference type="GO" id="GO:0005875">
    <property type="term" value="C:microtubule associated complex"/>
    <property type="evidence" value="ECO:0007669"/>
    <property type="project" value="TreeGrafter"/>
</dbReference>
<dbReference type="AlphaFoldDB" id="A0A061SPL9"/>
<dbReference type="InterPro" id="IPR036961">
    <property type="entry name" value="Kinesin_motor_dom_sf"/>
</dbReference>
<dbReference type="PRINTS" id="PR00380">
    <property type="entry name" value="KINESINHEAVY"/>
</dbReference>
<evidence type="ECO:0000256" key="1">
    <source>
        <dbReference type="ARBA" id="ARBA00022741"/>
    </source>
</evidence>
<evidence type="ECO:0000256" key="3">
    <source>
        <dbReference type="ARBA" id="ARBA00023175"/>
    </source>
</evidence>
<feature type="region of interest" description="Disordered" evidence="7">
    <location>
        <begin position="734"/>
        <end position="771"/>
    </location>
</feature>
<keyword evidence="1 4" id="KW-0547">Nucleotide-binding</keyword>
<keyword evidence="2 4" id="KW-0067">ATP-binding</keyword>
<keyword evidence="5" id="KW-0493">Microtubule</keyword>
<dbReference type="PROSITE" id="PS50067">
    <property type="entry name" value="KINESIN_MOTOR_2"/>
    <property type="match status" value="1"/>
</dbReference>
<dbReference type="GO" id="GO:0003777">
    <property type="term" value="F:microtubule motor activity"/>
    <property type="evidence" value="ECO:0007669"/>
    <property type="project" value="InterPro"/>
</dbReference>
<dbReference type="PROSITE" id="PS00411">
    <property type="entry name" value="KINESIN_MOTOR_1"/>
    <property type="match status" value="1"/>
</dbReference>
<comment type="similarity">
    <text evidence="4 5">Belongs to the TRAFAC class myosin-kinesin ATPase superfamily. Kinesin family.</text>
</comment>
<reference evidence="9" key="1">
    <citation type="submission" date="2014-05" db="EMBL/GenBank/DDBJ databases">
        <title>The transcriptome of the halophilic microalga Tetraselmis sp. GSL018 isolated from the Great Salt Lake, Utah.</title>
        <authorList>
            <person name="Jinkerson R.E."/>
            <person name="D'Adamo S."/>
            <person name="Posewitz M.C."/>
        </authorList>
    </citation>
    <scope>NUCLEOTIDE SEQUENCE</scope>
    <source>
        <strain evidence="9">GSL018</strain>
    </source>
</reference>
<dbReference type="Pfam" id="PF00225">
    <property type="entry name" value="Kinesin"/>
    <property type="match status" value="1"/>
</dbReference>
<organism evidence="9">
    <name type="scientific">Tetraselmis sp. GSL018</name>
    <dbReference type="NCBI Taxonomy" id="582737"/>
    <lineage>
        <taxon>Eukaryota</taxon>
        <taxon>Viridiplantae</taxon>
        <taxon>Chlorophyta</taxon>
        <taxon>core chlorophytes</taxon>
        <taxon>Chlorodendrophyceae</taxon>
        <taxon>Chlorodendrales</taxon>
        <taxon>Chlorodendraceae</taxon>
        <taxon>Tetraselmis</taxon>
    </lineage>
</organism>
<feature type="domain" description="Kinesin motor" evidence="8">
    <location>
        <begin position="16"/>
        <end position="420"/>
    </location>
</feature>
<evidence type="ECO:0000256" key="4">
    <source>
        <dbReference type="PROSITE-ProRule" id="PRU00283"/>
    </source>
</evidence>
<dbReference type="GO" id="GO:0008017">
    <property type="term" value="F:microtubule binding"/>
    <property type="evidence" value="ECO:0007669"/>
    <property type="project" value="InterPro"/>
</dbReference>
<dbReference type="SUPFAM" id="SSF52540">
    <property type="entry name" value="P-loop containing nucleoside triphosphate hydrolases"/>
    <property type="match status" value="1"/>
</dbReference>
<dbReference type="GO" id="GO:0005874">
    <property type="term" value="C:microtubule"/>
    <property type="evidence" value="ECO:0007669"/>
    <property type="project" value="UniProtKB-KW"/>
</dbReference>
<dbReference type="GO" id="GO:0005524">
    <property type="term" value="F:ATP binding"/>
    <property type="evidence" value="ECO:0007669"/>
    <property type="project" value="UniProtKB-UniRule"/>
</dbReference>
<dbReference type="CDD" id="cd00106">
    <property type="entry name" value="KISc"/>
    <property type="match status" value="1"/>
</dbReference>
<name>A0A061SPL9_9CHLO</name>